<protein>
    <submittedName>
        <fullName evidence="5">Auracyanin-B</fullName>
    </submittedName>
</protein>
<dbReference type="PANTHER" id="PTHR38439">
    <property type="entry name" value="AURACYANIN-B"/>
    <property type="match status" value="1"/>
</dbReference>
<dbReference type="Gene3D" id="2.60.40.420">
    <property type="entry name" value="Cupredoxins - blue copper proteins"/>
    <property type="match status" value="1"/>
</dbReference>
<dbReference type="EMBL" id="CP018632">
    <property type="protein sequence ID" value="ASJ73712.1"/>
    <property type="molecule type" value="Genomic_DNA"/>
</dbReference>
<feature type="chain" id="PRO_5016296762" evidence="3">
    <location>
        <begin position="23"/>
        <end position="168"/>
    </location>
</feature>
<dbReference type="GO" id="GO:0005507">
    <property type="term" value="F:copper ion binding"/>
    <property type="evidence" value="ECO:0007669"/>
    <property type="project" value="InterPro"/>
</dbReference>
<dbReference type="InterPro" id="IPR000923">
    <property type="entry name" value="BlueCu_1"/>
</dbReference>
<dbReference type="Proteomes" id="UP000250079">
    <property type="component" value="Chromosome"/>
</dbReference>
<organism evidence="5 6">
    <name type="scientific">Granulosicoccus antarcticus IMCC3135</name>
    <dbReference type="NCBI Taxonomy" id="1192854"/>
    <lineage>
        <taxon>Bacteria</taxon>
        <taxon>Pseudomonadati</taxon>
        <taxon>Pseudomonadota</taxon>
        <taxon>Gammaproteobacteria</taxon>
        <taxon>Chromatiales</taxon>
        <taxon>Granulosicoccaceae</taxon>
        <taxon>Granulosicoccus</taxon>
    </lineage>
</organism>
<reference evidence="5 6" key="1">
    <citation type="submission" date="2016-12" db="EMBL/GenBank/DDBJ databases">
        <authorList>
            <person name="Song W.-J."/>
            <person name="Kurnit D.M."/>
        </authorList>
    </citation>
    <scope>NUCLEOTIDE SEQUENCE [LARGE SCALE GENOMIC DNA]</scope>
    <source>
        <strain evidence="5 6">IMCC3135</strain>
    </source>
</reference>
<sequence length="168" mass="18115">MTKTVLTALALVAALSAPAVYAHGTKAGKDDHKASTDVVKEQKPWGIAGDATQVSRTIDVSMMDSMEFQPSSLTIKQGETIRFIANNQGQVLHEFVLGTSATNDEHAKMMIKFPGMEHDEPYMAHVGPDEQGEIIWTFNQAGDFDFACLIAGHYQAGMRGTISVLSGS</sequence>
<gene>
    <name evidence="5" type="ORF">IMCC3135_18165</name>
</gene>
<dbReference type="PROSITE" id="PS00079">
    <property type="entry name" value="MULTICOPPER_OXIDASE1"/>
    <property type="match status" value="1"/>
</dbReference>
<dbReference type="InterPro" id="IPR008972">
    <property type="entry name" value="Cupredoxin"/>
</dbReference>
<dbReference type="KEGG" id="gai:IMCC3135_18165"/>
<name>A0A2Z2NQP1_9GAMM</name>
<keyword evidence="1" id="KW-0479">Metal-binding</keyword>
<dbReference type="GO" id="GO:0009055">
    <property type="term" value="F:electron transfer activity"/>
    <property type="evidence" value="ECO:0007669"/>
    <property type="project" value="InterPro"/>
</dbReference>
<feature type="signal peptide" evidence="3">
    <location>
        <begin position="1"/>
        <end position="22"/>
    </location>
</feature>
<dbReference type="CDD" id="cd04211">
    <property type="entry name" value="Cupredoxin_like_2"/>
    <property type="match status" value="1"/>
</dbReference>
<evidence type="ECO:0000256" key="2">
    <source>
        <dbReference type="ARBA" id="ARBA00023008"/>
    </source>
</evidence>
<keyword evidence="6" id="KW-1185">Reference proteome</keyword>
<evidence type="ECO:0000256" key="1">
    <source>
        <dbReference type="ARBA" id="ARBA00022723"/>
    </source>
</evidence>
<accession>A0A2Z2NQP1</accession>
<proteinExistence type="predicted"/>
<keyword evidence="3" id="KW-0732">Signal</keyword>
<dbReference type="InterPro" id="IPR050845">
    <property type="entry name" value="Cu-binding_ET"/>
</dbReference>
<feature type="domain" description="Blue (type 1) copper" evidence="4">
    <location>
        <begin position="63"/>
        <end position="164"/>
    </location>
</feature>
<dbReference type="RefSeq" id="WP_205737592.1">
    <property type="nucleotide sequence ID" value="NZ_CP018632.1"/>
</dbReference>
<dbReference type="SUPFAM" id="SSF49503">
    <property type="entry name" value="Cupredoxins"/>
    <property type="match status" value="1"/>
</dbReference>
<dbReference type="InterPro" id="IPR033138">
    <property type="entry name" value="Cu_oxidase_CS"/>
</dbReference>
<dbReference type="AlphaFoldDB" id="A0A2Z2NQP1"/>
<evidence type="ECO:0000313" key="5">
    <source>
        <dbReference type="EMBL" id="ASJ73712.1"/>
    </source>
</evidence>
<evidence type="ECO:0000256" key="3">
    <source>
        <dbReference type="SAM" id="SignalP"/>
    </source>
</evidence>
<dbReference type="Pfam" id="PF00127">
    <property type="entry name" value="Copper-bind"/>
    <property type="match status" value="1"/>
</dbReference>
<keyword evidence="2" id="KW-0186">Copper</keyword>
<dbReference type="PANTHER" id="PTHR38439:SF3">
    <property type="entry name" value="COPPER-RESISTANT CUPROPROTEIN COPI"/>
    <property type="match status" value="1"/>
</dbReference>
<evidence type="ECO:0000313" key="6">
    <source>
        <dbReference type="Proteomes" id="UP000250079"/>
    </source>
</evidence>
<evidence type="ECO:0000259" key="4">
    <source>
        <dbReference type="Pfam" id="PF00127"/>
    </source>
</evidence>